<feature type="compositionally biased region" description="Low complexity" evidence="1">
    <location>
        <begin position="700"/>
        <end position="716"/>
    </location>
</feature>
<keyword evidence="3" id="KW-1185">Reference proteome</keyword>
<feature type="compositionally biased region" description="Low complexity" evidence="1">
    <location>
        <begin position="504"/>
        <end position="519"/>
    </location>
</feature>
<feature type="compositionally biased region" description="Basic and acidic residues" evidence="1">
    <location>
        <begin position="492"/>
        <end position="503"/>
    </location>
</feature>
<reference evidence="2" key="1">
    <citation type="submission" date="2023-10" db="EMBL/GenBank/DDBJ databases">
        <authorList>
            <person name="Chen Y."/>
            <person name="Shah S."/>
            <person name="Dougan E. K."/>
            <person name="Thang M."/>
            <person name="Chan C."/>
        </authorList>
    </citation>
    <scope>NUCLEOTIDE SEQUENCE [LARGE SCALE GENOMIC DNA]</scope>
</reference>
<feature type="region of interest" description="Disordered" evidence="1">
    <location>
        <begin position="189"/>
        <end position="225"/>
    </location>
</feature>
<feature type="region of interest" description="Disordered" evidence="1">
    <location>
        <begin position="75"/>
        <end position="110"/>
    </location>
</feature>
<feature type="compositionally biased region" description="Basic residues" evidence="1">
    <location>
        <begin position="605"/>
        <end position="614"/>
    </location>
</feature>
<feature type="compositionally biased region" description="Acidic residues" evidence="1">
    <location>
        <begin position="313"/>
        <end position="323"/>
    </location>
</feature>
<feature type="region of interest" description="Disordered" evidence="1">
    <location>
        <begin position="476"/>
        <end position="809"/>
    </location>
</feature>
<feature type="compositionally biased region" description="Basic and acidic residues" evidence="1">
    <location>
        <begin position="535"/>
        <end position="551"/>
    </location>
</feature>
<feature type="compositionally biased region" description="Basic and acidic residues" evidence="1">
    <location>
        <begin position="189"/>
        <end position="200"/>
    </location>
</feature>
<name>A0ABN9S533_9DINO</name>
<feature type="region of interest" description="Disordered" evidence="1">
    <location>
        <begin position="913"/>
        <end position="961"/>
    </location>
</feature>
<feature type="compositionally biased region" description="Low complexity" evidence="1">
    <location>
        <begin position="627"/>
        <end position="655"/>
    </location>
</feature>
<evidence type="ECO:0000313" key="3">
    <source>
        <dbReference type="Proteomes" id="UP001189429"/>
    </source>
</evidence>
<feature type="region of interest" description="Disordered" evidence="1">
    <location>
        <begin position="305"/>
        <end position="330"/>
    </location>
</feature>
<dbReference type="EMBL" id="CAUYUJ010009480">
    <property type="protein sequence ID" value="CAK0826912.1"/>
    <property type="molecule type" value="Genomic_DNA"/>
</dbReference>
<proteinExistence type="predicted"/>
<feature type="compositionally biased region" description="Low complexity" evidence="1">
    <location>
        <begin position="574"/>
        <end position="584"/>
    </location>
</feature>
<evidence type="ECO:0000313" key="2">
    <source>
        <dbReference type="EMBL" id="CAK0826912.1"/>
    </source>
</evidence>
<accession>A0ABN9S533</accession>
<feature type="non-terminal residue" evidence="2">
    <location>
        <position position="961"/>
    </location>
</feature>
<organism evidence="2 3">
    <name type="scientific">Prorocentrum cordatum</name>
    <dbReference type="NCBI Taxonomy" id="2364126"/>
    <lineage>
        <taxon>Eukaryota</taxon>
        <taxon>Sar</taxon>
        <taxon>Alveolata</taxon>
        <taxon>Dinophyceae</taxon>
        <taxon>Prorocentrales</taxon>
        <taxon>Prorocentraceae</taxon>
        <taxon>Prorocentrum</taxon>
    </lineage>
</organism>
<gene>
    <name evidence="2" type="ORF">PCOR1329_LOCUS26577</name>
</gene>
<sequence length="961" mass="99364">MATVPSPPSAGLQDVQQTPLDEAGEQEVATRLLAIERALSLQVAGQPVPGAVRLDRNLAAHAEIGKGAGVLGLPVAEKRRRQRGRRRGRKQSELSDTAGPSDEKDEHWSNLVCTDSDQGCDNPHYKYGDGDKEKIEKVVHDTFNLMDQRTSTLLSFEGKQKELETIDNPFPKKALETDQAVQDTDVARESQHKGVLKEDNSSASSAPLECMKNEPSLGKGGKSKPRGSYAMVNIGVGKSGFEPLGRPSFEQPAPRPLVVEDTVEVEALQSHLALPRLAPRLMAIGHGGSAVVLGDVPMVTSNAAEEAGGAEGGDGDCLEDDSWADGAVRPAPLAGAPAAAPGAAAVVLGVAPPTRESPGAPLGGEGGGAVLPAEEAPAAAAAAATAGAVAVEDDDGPEVRAALISAWIRTPGARVADLQPHFAAWPLPRLRAWLAEAVDAPGAGGLRKFLRDLEHSGRQGIFDYLRLVEGSRAVAAATAAAPGRRKKKKKNRDPEKAASRSRDASAGAAGAEANGSGRSQSREVVFAPATAKKASGKEAGSKKAKKGEAAKPRRAKMAAESLDEERPASSADEAPVVVRPPAKVADSRIDQPGALDGEEETPVPLKKKRKRKNLPPKEGCADEEAETPPAAATSRRQAPTAAAEALRAAVAGAAAMTKKRRAQDEDIAETAEHKSASEADSGAKRKRDAGPKKKKKPARARSPSSSPSSAGAPAAARRGRRRPAAAEGSGGSSEDAEAEGAAPRSSKAARRKGRQPSAKRPKREKGKGKRDRRSRSRKRKDRGRRAKVSGSPKRPGKGKSQKDGADAGKQMNWAQAAWEMAKHGGPQAAQAMQWLQAFGGQPPPMAPGAMPGMMGHGMPPGMGAMHGMPPLGPPPMMPGMMRHPMMGMPGMPGFPGMHGGMMPGAMGPGGGMMPGMPHGAAPHMWPGAQGPAAAKGAGGSSSSSSSGSDSSSSSSDSDSSE</sequence>
<feature type="region of interest" description="Disordered" evidence="1">
    <location>
        <begin position="1"/>
        <end position="24"/>
    </location>
</feature>
<feature type="compositionally biased region" description="Basic and acidic residues" evidence="1">
    <location>
        <begin position="670"/>
        <end position="691"/>
    </location>
</feature>
<comment type="caution">
    <text evidence="2">The sequence shown here is derived from an EMBL/GenBank/DDBJ whole genome shotgun (WGS) entry which is preliminary data.</text>
</comment>
<evidence type="ECO:0000256" key="1">
    <source>
        <dbReference type="SAM" id="MobiDB-lite"/>
    </source>
</evidence>
<feature type="compositionally biased region" description="Low complexity" evidence="1">
    <location>
        <begin position="914"/>
        <end position="961"/>
    </location>
</feature>
<feature type="compositionally biased region" description="Basic residues" evidence="1">
    <location>
        <begin position="747"/>
        <end position="787"/>
    </location>
</feature>
<protein>
    <submittedName>
        <fullName evidence="2">Uncharacterized protein</fullName>
    </submittedName>
</protein>
<feature type="compositionally biased region" description="Basic residues" evidence="1">
    <location>
        <begin position="78"/>
        <end position="89"/>
    </location>
</feature>
<dbReference type="Proteomes" id="UP001189429">
    <property type="component" value="Unassembled WGS sequence"/>
</dbReference>